<protein>
    <submittedName>
        <fullName evidence="2">Uncharacterized protein</fullName>
    </submittedName>
</protein>
<evidence type="ECO:0000313" key="3">
    <source>
        <dbReference type="Proteomes" id="UP000319383"/>
    </source>
</evidence>
<dbReference type="RefSeq" id="WP_145375475.1">
    <property type="nucleotide sequence ID" value="NZ_CP036276.1"/>
</dbReference>
<feature type="compositionally biased region" description="Basic and acidic residues" evidence="1">
    <location>
        <begin position="119"/>
        <end position="128"/>
    </location>
</feature>
<dbReference type="Proteomes" id="UP000319383">
    <property type="component" value="Chromosome"/>
</dbReference>
<sequence length="146" mass="15512">MTLLELQPKLQQAVANGQIGSPVALRVYLKSSRTDADLQSGCITAMGMARELFDSPPARLMVRGDLQRQATVLVTCASGTTLFATLESGTVESSSIQLTLVGNHGIANLESAEWTPAEPSKETPESTRWRQALSESHATGKAVAIS</sequence>
<accession>A0A517ZLJ5</accession>
<keyword evidence="3" id="KW-1185">Reference proteome</keyword>
<dbReference type="Gene3D" id="3.30.360.10">
    <property type="entry name" value="Dihydrodipicolinate Reductase, domain 2"/>
    <property type="match status" value="1"/>
</dbReference>
<organism evidence="2 3">
    <name type="scientific">Symmachiella dynata</name>
    <dbReference type="NCBI Taxonomy" id="2527995"/>
    <lineage>
        <taxon>Bacteria</taxon>
        <taxon>Pseudomonadati</taxon>
        <taxon>Planctomycetota</taxon>
        <taxon>Planctomycetia</taxon>
        <taxon>Planctomycetales</taxon>
        <taxon>Planctomycetaceae</taxon>
        <taxon>Symmachiella</taxon>
    </lineage>
</organism>
<name>A0A517ZLJ5_9PLAN</name>
<feature type="region of interest" description="Disordered" evidence="1">
    <location>
        <begin position="114"/>
        <end position="146"/>
    </location>
</feature>
<dbReference type="EMBL" id="CP036276">
    <property type="protein sequence ID" value="QDU43360.1"/>
    <property type="molecule type" value="Genomic_DNA"/>
</dbReference>
<gene>
    <name evidence="2" type="ORF">Mal52_18320</name>
</gene>
<reference evidence="2 3" key="1">
    <citation type="submission" date="2019-02" db="EMBL/GenBank/DDBJ databases">
        <title>Deep-cultivation of Planctomycetes and their phenomic and genomic characterization uncovers novel biology.</title>
        <authorList>
            <person name="Wiegand S."/>
            <person name="Jogler M."/>
            <person name="Boedeker C."/>
            <person name="Pinto D."/>
            <person name="Vollmers J."/>
            <person name="Rivas-Marin E."/>
            <person name="Kohn T."/>
            <person name="Peeters S.H."/>
            <person name="Heuer A."/>
            <person name="Rast P."/>
            <person name="Oberbeckmann S."/>
            <person name="Bunk B."/>
            <person name="Jeske O."/>
            <person name="Meyerdierks A."/>
            <person name="Storesund J.E."/>
            <person name="Kallscheuer N."/>
            <person name="Luecker S."/>
            <person name="Lage O.M."/>
            <person name="Pohl T."/>
            <person name="Merkel B.J."/>
            <person name="Hornburger P."/>
            <person name="Mueller R.-W."/>
            <person name="Bruemmer F."/>
            <person name="Labrenz M."/>
            <person name="Spormann A.M."/>
            <person name="Op den Camp H."/>
            <person name="Overmann J."/>
            <person name="Amann R."/>
            <person name="Jetten M.S.M."/>
            <person name="Mascher T."/>
            <person name="Medema M.H."/>
            <person name="Devos D.P."/>
            <person name="Kaster A.-K."/>
            <person name="Ovreas L."/>
            <person name="Rohde M."/>
            <person name="Galperin M.Y."/>
            <person name="Jogler C."/>
        </authorList>
    </citation>
    <scope>NUCLEOTIDE SEQUENCE [LARGE SCALE GENOMIC DNA]</scope>
    <source>
        <strain evidence="2 3">Mal52</strain>
    </source>
</reference>
<dbReference type="KEGG" id="sdyn:Mal52_18320"/>
<dbReference type="AlphaFoldDB" id="A0A517ZLJ5"/>
<evidence type="ECO:0000313" key="2">
    <source>
        <dbReference type="EMBL" id="QDU43360.1"/>
    </source>
</evidence>
<evidence type="ECO:0000256" key="1">
    <source>
        <dbReference type="SAM" id="MobiDB-lite"/>
    </source>
</evidence>
<proteinExistence type="predicted"/>